<keyword evidence="2" id="KW-0178">Competence</keyword>
<sequence length="161" mass="19120">MTKPPVKYLNLPKRKSDFNNRGFTLAEMLIVLLIWSLLAAIVLPLQHQVFTKIETDQYLRQFKLDVLAAQQLTMQNHSYYWIMIREEKNDYYLYDYLHRNTVFHHHFPDNWKLQLTTLPAKIQFSAKGTIKNPGTMFISPPNQSYKVVFPFGRGRMKVIEQ</sequence>
<organism evidence="4 5">
    <name type="scientific">Halobacillus salinarum</name>
    <dbReference type="NCBI Taxonomy" id="2932257"/>
    <lineage>
        <taxon>Bacteria</taxon>
        <taxon>Bacillati</taxon>
        <taxon>Bacillota</taxon>
        <taxon>Bacilli</taxon>
        <taxon>Bacillales</taxon>
        <taxon>Bacillaceae</taxon>
        <taxon>Halobacillus</taxon>
    </lineage>
</organism>
<gene>
    <name evidence="4" type="ORF">MUN89_11090</name>
</gene>
<evidence type="ECO:0000256" key="1">
    <source>
        <dbReference type="ARBA" id="ARBA00004241"/>
    </source>
</evidence>
<keyword evidence="5" id="KW-1185">Reference proteome</keyword>
<evidence type="ECO:0000313" key="4">
    <source>
        <dbReference type="EMBL" id="UOQ42533.1"/>
    </source>
</evidence>
<evidence type="ECO:0000313" key="5">
    <source>
        <dbReference type="Proteomes" id="UP000831787"/>
    </source>
</evidence>
<dbReference type="EMBL" id="CP095073">
    <property type="protein sequence ID" value="UOQ42533.1"/>
    <property type="molecule type" value="Genomic_DNA"/>
</dbReference>
<name>A0ABY4EDK5_9BACI</name>
<proteinExistence type="predicted"/>
<dbReference type="NCBIfam" id="TIGR02532">
    <property type="entry name" value="IV_pilin_GFxxxE"/>
    <property type="match status" value="1"/>
</dbReference>
<accession>A0ABY4EDK5</accession>
<comment type="subcellular location">
    <subcellularLocation>
        <location evidence="1">Cell surface</location>
    </subcellularLocation>
</comment>
<dbReference type="SUPFAM" id="SSF54523">
    <property type="entry name" value="Pili subunits"/>
    <property type="match status" value="1"/>
</dbReference>
<dbReference type="InterPro" id="IPR012902">
    <property type="entry name" value="N_methyl_site"/>
</dbReference>
<keyword evidence="3" id="KW-1133">Transmembrane helix</keyword>
<evidence type="ECO:0000256" key="3">
    <source>
        <dbReference type="SAM" id="Phobius"/>
    </source>
</evidence>
<feature type="transmembrane region" description="Helical" evidence="3">
    <location>
        <begin position="21"/>
        <end position="43"/>
    </location>
</feature>
<protein>
    <submittedName>
        <fullName evidence="4">Type II secretion system GspH family protein</fullName>
    </submittedName>
</protein>
<reference evidence="4 5" key="1">
    <citation type="submission" date="2022-04" db="EMBL/GenBank/DDBJ databases">
        <title>Halobacillus sp. isolated from saltern.</title>
        <authorList>
            <person name="Won M."/>
            <person name="Lee C.-M."/>
            <person name="Woen H.-Y."/>
            <person name="Kwon S.-W."/>
        </authorList>
    </citation>
    <scope>NUCLEOTIDE SEQUENCE [LARGE SCALE GENOMIC DNA]</scope>
    <source>
        <strain evidence="4 5">SSBR10-3</strain>
    </source>
</reference>
<dbReference type="PIRSF" id="PIRSF021292">
    <property type="entry name" value="Competence_ComGD"/>
    <property type="match status" value="1"/>
</dbReference>
<dbReference type="InterPro" id="IPR045584">
    <property type="entry name" value="Pilin-like"/>
</dbReference>
<dbReference type="Pfam" id="PF07963">
    <property type="entry name" value="N_methyl"/>
    <property type="match status" value="1"/>
</dbReference>
<dbReference type="Proteomes" id="UP000831787">
    <property type="component" value="Chromosome"/>
</dbReference>
<dbReference type="RefSeq" id="WP_244707720.1">
    <property type="nucleotide sequence ID" value="NZ_CP095073.1"/>
</dbReference>
<dbReference type="InterPro" id="IPR016785">
    <property type="entry name" value="ComGD"/>
</dbReference>
<keyword evidence="3" id="KW-0472">Membrane</keyword>
<evidence type="ECO:0000256" key="2">
    <source>
        <dbReference type="ARBA" id="ARBA00023287"/>
    </source>
</evidence>
<keyword evidence="3" id="KW-0812">Transmembrane</keyword>
<dbReference type="NCBIfam" id="NF040982">
    <property type="entry name" value="ComGD"/>
    <property type="match status" value="1"/>
</dbReference>